<evidence type="ECO:0000256" key="11">
    <source>
        <dbReference type="ARBA" id="ARBA00023221"/>
    </source>
</evidence>
<dbReference type="GO" id="GO:0004769">
    <property type="term" value="F:steroid Delta-isomerase activity"/>
    <property type="evidence" value="ECO:0007669"/>
    <property type="project" value="TreeGrafter"/>
</dbReference>
<feature type="transmembrane region" description="Helical" evidence="14">
    <location>
        <begin position="190"/>
        <end position="215"/>
    </location>
</feature>
<name>A0A507QM21_MONPU</name>
<keyword evidence="4 13" id="KW-0812">Transmembrane</keyword>
<dbReference type="Proteomes" id="UP000319663">
    <property type="component" value="Unassembled WGS sequence"/>
</dbReference>
<keyword evidence="5" id="KW-0752">Steroid biosynthesis</keyword>
<comment type="caution">
    <text evidence="16">The sequence shown here is derived from an EMBL/GenBank/DDBJ whole genome shotgun (WGS) entry which is preliminary data.</text>
</comment>
<organism evidence="16 17">
    <name type="scientific">Monascus purpureus</name>
    <name type="common">Red mold</name>
    <name type="synonym">Monascus anka</name>
    <dbReference type="NCBI Taxonomy" id="5098"/>
    <lineage>
        <taxon>Eukaryota</taxon>
        <taxon>Fungi</taxon>
        <taxon>Dikarya</taxon>
        <taxon>Ascomycota</taxon>
        <taxon>Pezizomycotina</taxon>
        <taxon>Eurotiomycetes</taxon>
        <taxon>Eurotiomycetidae</taxon>
        <taxon>Eurotiales</taxon>
        <taxon>Aspergillaceae</taxon>
        <taxon>Monascus</taxon>
    </lineage>
</organism>
<comment type="similarity">
    <text evidence="2">Belongs to the EBP family.</text>
</comment>
<evidence type="ECO:0000313" key="17">
    <source>
        <dbReference type="Proteomes" id="UP000319663"/>
    </source>
</evidence>
<dbReference type="InterPro" id="IPR033118">
    <property type="entry name" value="EXPERA"/>
</dbReference>
<dbReference type="STRING" id="5098.A0A507QM21"/>
<keyword evidence="11" id="KW-0753">Steroid metabolism</keyword>
<dbReference type="EMBL" id="VIFY01000197">
    <property type="protein sequence ID" value="TQB68691.1"/>
    <property type="molecule type" value="Genomic_DNA"/>
</dbReference>
<evidence type="ECO:0000256" key="3">
    <source>
        <dbReference type="ARBA" id="ARBA00022516"/>
    </source>
</evidence>
<keyword evidence="8" id="KW-0443">Lipid metabolism</keyword>
<accession>A0A507QM21</accession>
<feature type="transmembrane region" description="Helical" evidence="14">
    <location>
        <begin position="103"/>
        <end position="127"/>
    </location>
</feature>
<evidence type="ECO:0000256" key="6">
    <source>
        <dbReference type="ARBA" id="ARBA00022989"/>
    </source>
</evidence>
<evidence type="ECO:0000256" key="8">
    <source>
        <dbReference type="ARBA" id="ARBA00023098"/>
    </source>
</evidence>
<keyword evidence="6 13" id="KW-1133">Transmembrane helix</keyword>
<feature type="domain" description="EXPERA" evidence="15">
    <location>
        <begin position="135"/>
        <end position="281"/>
    </location>
</feature>
<dbReference type="InterPro" id="IPR007905">
    <property type="entry name" value="EBP"/>
</dbReference>
<keyword evidence="7" id="KW-0756">Sterol biosynthesis</keyword>
<dbReference type="PANTHER" id="PTHR14207:SF0">
    <property type="entry name" value="3-BETA-HYDROXYSTEROID-DELTA(8),DELTA(7)-ISOMERASE"/>
    <property type="match status" value="1"/>
</dbReference>
<dbReference type="PANTHER" id="PTHR14207">
    <property type="entry name" value="STEROL ISOMERASE"/>
    <property type="match status" value="1"/>
</dbReference>
<reference evidence="16 17" key="1">
    <citation type="submission" date="2019-06" db="EMBL/GenBank/DDBJ databases">
        <title>Wine fermentation using esterase from Monascus purpureus.</title>
        <authorList>
            <person name="Geng C."/>
            <person name="Zhang Y."/>
        </authorList>
    </citation>
    <scope>NUCLEOTIDE SEQUENCE [LARGE SCALE GENOMIC DNA]</scope>
    <source>
        <strain evidence="16">HQ1</strain>
    </source>
</reference>
<evidence type="ECO:0000256" key="12">
    <source>
        <dbReference type="ARBA" id="ARBA00023235"/>
    </source>
</evidence>
<dbReference type="GO" id="GO:0016126">
    <property type="term" value="P:sterol biosynthetic process"/>
    <property type="evidence" value="ECO:0007669"/>
    <property type="project" value="UniProtKB-KW"/>
</dbReference>
<keyword evidence="3" id="KW-0444">Lipid biosynthesis</keyword>
<evidence type="ECO:0000256" key="13">
    <source>
        <dbReference type="PROSITE-ProRule" id="PRU01087"/>
    </source>
</evidence>
<comment type="subcellular location">
    <subcellularLocation>
        <location evidence="1">Membrane</location>
        <topology evidence="1">Multi-pass membrane protein</topology>
    </subcellularLocation>
</comment>
<dbReference type="GO" id="GO:0047750">
    <property type="term" value="F:cholestenol delta-isomerase activity"/>
    <property type="evidence" value="ECO:0007669"/>
    <property type="project" value="InterPro"/>
</dbReference>
<evidence type="ECO:0000259" key="15">
    <source>
        <dbReference type="PROSITE" id="PS51751"/>
    </source>
</evidence>
<dbReference type="OrthoDB" id="58557at2759"/>
<dbReference type="Pfam" id="PF05241">
    <property type="entry name" value="EBP"/>
    <property type="match status" value="1"/>
</dbReference>
<keyword evidence="10" id="KW-1207">Sterol metabolism</keyword>
<sequence>MKRKKQSYMDEHIEGVVVCETARTRNSTVLPTEDLREVPRLSWAVRRIYPQAVRGRQSCPRNTLHKSSLQSAVTVMAVEYASLHPYHPVDAHINGYVANETPVLRVLATASAGCTIILGTVLAAVSYTRPALSKADRLAILWFFISGSLHCFFEGYFVLNHGHMASAQDIFGQLWKEYALSDSRYLTSDTLVLCMETMTTLVWGPLCFSVAYLIFVEHSLRYPIQIIVCLSHLYGDTLYYATSLFDHYVNGVSYCRPEAYYFWVYYFLMNFIWIVVPMYYLYTGVTTISGIIQSQREIASRQKSR</sequence>
<dbReference type="AlphaFoldDB" id="A0A507QM21"/>
<evidence type="ECO:0000256" key="9">
    <source>
        <dbReference type="ARBA" id="ARBA00023136"/>
    </source>
</evidence>
<dbReference type="PROSITE" id="PS51751">
    <property type="entry name" value="EXPERA"/>
    <property type="match status" value="1"/>
</dbReference>
<evidence type="ECO:0000256" key="14">
    <source>
        <dbReference type="SAM" id="Phobius"/>
    </source>
</evidence>
<evidence type="ECO:0000256" key="10">
    <source>
        <dbReference type="ARBA" id="ARBA00023166"/>
    </source>
</evidence>
<protein>
    <recommendedName>
        <fullName evidence="15">EXPERA domain-containing protein</fullName>
    </recommendedName>
</protein>
<proteinExistence type="inferred from homology"/>
<evidence type="ECO:0000256" key="5">
    <source>
        <dbReference type="ARBA" id="ARBA00022955"/>
    </source>
</evidence>
<feature type="transmembrane region" description="Helical" evidence="14">
    <location>
        <begin position="139"/>
        <end position="159"/>
    </location>
</feature>
<keyword evidence="12" id="KW-0413">Isomerase</keyword>
<evidence type="ECO:0000256" key="2">
    <source>
        <dbReference type="ARBA" id="ARBA00008337"/>
    </source>
</evidence>
<dbReference type="GO" id="GO:0000247">
    <property type="term" value="F:C-8 sterol isomerase activity"/>
    <property type="evidence" value="ECO:0007669"/>
    <property type="project" value="TreeGrafter"/>
</dbReference>
<keyword evidence="17" id="KW-1185">Reference proteome</keyword>
<evidence type="ECO:0000313" key="16">
    <source>
        <dbReference type="EMBL" id="TQB68691.1"/>
    </source>
</evidence>
<evidence type="ECO:0000256" key="7">
    <source>
        <dbReference type="ARBA" id="ARBA00023011"/>
    </source>
</evidence>
<dbReference type="GO" id="GO:0005783">
    <property type="term" value="C:endoplasmic reticulum"/>
    <property type="evidence" value="ECO:0007669"/>
    <property type="project" value="TreeGrafter"/>
</dbReference>
<feature type="transmembrane region" description="Helical" evidence="14">
    <location>
        <begin position="260"/>
        <end position="282"/>
    </location>
</feature>
<keyword evidence="9 13" id="KW-0472">Membrane</keyword>
<gene>
    <name evidence="16" type="ORF">MPDQ_002924</name>
</gene>
<evidence type="ECO:0000256" key="4">
    <source>
        <dbReference type="ARBA" id="ARBA00022692"/>
    </source>
</evidence>
<evidence type="ECO:0000256" key="1">
    <source>
        <dbReference type="ARBA" id="ARBA00004141"/>
    </source>
</evidence>
<dbReference type="GO" id="GO:0016020">
    <property type="term" value="C:membrane"/>
    <property type="evidence" value="ECO:0007669"/>
    <property type="project" value="UniProtKB-SubCell"/>
</dbReference>